<dbReference type="PROSITE" id="PS51257">
    <property type="entry name" value="PROKAR_LIPOPROTEIN"/>
    <property type="match status" value="1"/>
</dbReference>
<dbReference type="InterPro" id="IPR050398">
    <property type="entry name" value="HssS/ArlS-like"/>
</dbReference>
<evidence type="ECO:0000313" key="19">
    <source>
        <dbReference type="EMBL" id="PGZ00235.1"/>
    </source>
</evidence>
<comment type="catalytic activity">
    <reaction evidence="1">
        <text>ATP + protein L-histidine = ADP + protein N-phospho-L-histidine.</text>
        <dbReference type="EC" id="2.7.13.3"/>
    </reaction>
</comment>
<organism evidence="18 20">
    <name type="scientific">Bacillus thuringiensis</name>
    <dbReference type="NCBI Taxonomy" id="1428"/>
    <lineage>
        <taxon>Bacteria</taxon>
        <taxon>Bacillati</taxon>
        <taxon>Bacillota</taxon>
        <taxon>Bacilli</taxon>
        <taxon>Bacillales</taxon>
        <taxon>Bacillaceae</taxon>
        <taxon>Bacillus</taxon>
        <taxon>Bacillus cereus group</taxon>
    </lineage>
</organism>
<dbReference type="Pfam" id="PF00672">
    <property type="entry name" value="HAMP"/>
    <property type="match status" value="1"/>
</dbReference>
<evidence type="ECO:0000256" key="3">
    <source>
        <dbReference type="ARBA" id="ARBA00012438"/>
    </source>
</evidence>
<evidence type="ECO:0000256" key="11">
    <source>
        <dbReference type="ARBA" id="ARBA00022989"/>
    </source>
</evidence>
<feature type="transmembrane region" description="Helical" evidence="15">
    <location>
        <begin position="149"/>
        <end position="175"/>
    </location>
</feature>
<evidence type="ECO:0000256" key="14">
    <source>
        <dbReference type="SAM" id="Coils"/>
    </source>
</evidence>
<dbReference type="PROSITE" id="PS50885">
    <property type="entry name" value="HAMP"/>
    <property type="match status" value="1"/>
</dbReference>
<evidence type="ECO:0000256" key="12">
    <source>
        <dbReference type="ARBA" id="ARBA00023012"/>
    </source>
</evidence>
<proteinExistence type="predicted"/>
<dbReference type="InterPro" id="IPR036890">
    <property type="entry name" value="HATPase_C_sf"/>
</dbReference>
<dbReference type="Pfam" id="PF02518">
    <property type="entry name" value="HATPase_c"/>
    <property type="match status" value="1"/>
</dbReference>
<dbReference type="InterPro" id="IPR004358">
    <property type="entry name" value="Sig_transdc_His_kin-like_C"/>
</dbReference>
<evidence type="ECO:0000259" key="16">
    <source>
        <dbReference type="PROSITE" id="PS50109"/>
    </source>
</evidence>
<feature type="domain" description="HAMP" evidence="17">
    <location>
        <begin position="181"/>
        <end position="233"/>
    </location>
</feature>
<dbReference type="Proteomes" id="UP000220127">
    <property type="component" value="Unassembled WGS sequence"/>
</dbReference>
<keyword evidence="12" id="KW-0902">Two-component regulatory system</keyword>
<evidence type="ECO:0000256" key="9">
    <source>
        <dbReference type="ARBA" id="ARBA00022777"/>
    </source>
</evidence>
<dbReference type="Pfam" id="PF00512">
    <property type="entry name" value="HisKA"/>
    <property type="match status" value="1"/>
</dbReference>
<dbReference type="InterPro" id="IPR005467">
    <property type="entry name" value="His_kinase_dom"/>
</dbReference>
<evidence type="ECO:0000256" key="5">
    <source>
        <dbReference type="ARBA" id="ARBA00022553"/>
    </source>
</evidence>
<dbReference type="Gene3D" id="3.30.565.10">
    <property type="entry name" value="Histidine kinase-like ATPase, C-terminal domain"/>
    <property type="match status" value="1"/>
</dbReference>
<evidence type="ECO:0000256" key="4">
    <source>
        <dbReference type="ARBA" id="ARBA00022475"/>
    </source>
</evidence>
<evidence type="ECO:0000259" key="17">
    <source>
        <dbReference type="PROSITE" id="PS50885"/>
    </source>
</evidence>
<comment type="subcellular location">
    <subcellularLocation>
        <location evidence="2">Cell membrane</location>
        <topology evidence="2">Multi-pass membrane protein</topology>
    </subcellularLocation>
</comment>
<dbReference type="SMART" id="SM00387">
    <property type="entry name" value="HATPase_c"/>
    <property type="match status" value="1"/>
</dbReference>
<dbReference type="InterPro" id="IPR036097">
    <property type="entry name" value="HisK_dim/P_sf"/>
</dbReference>
<evidence type="ECO:0000256" key="10">
    <source>
        <dbReference type="ARBA" id="ARBA00022840"/>
    </source>
</evidence>
<keyword evidence="14" id="KW-0175">Coiled coil</keyword>
<evidence type="ECO:0000256" key="6">
    <source>
        <dbReference type="ARBA" id="ARBA00022679"/>
    </source>
</evidence>
<dbReference type="InterPro" id="IPR003660">
    <property type="entry name" value="HAMP_dom"/>
</dbReference>
<dbReference type="PROSITE" id="PS50109">
    <property type="entry name" value="HIS_KIN"/>
    <property type="match status" value="1"/>
</dbReference>
<dbReference type="GO" id="GO:0005524">
    <property type="term" value="F:ATP binding"/>
    <property type="evidence" value="ECO:0007669"/>
    <property type="project" value="UniProtKB-KW"/>
</dbReference>
<evidence type="ECO:0000256" key="13">
    <source>
        <dbReference type="ARBA" id="ARBA00023136"/>
    </source>
</evidence>
<dbReference type="Gene3D" id="6.10.340.10">
    <property type="match status" value="1"/>
</dbReference>
<dbReference type="SUPFAM" id="SSF47384">
    <property type="entry name" value="Homodimeric domain of signal transducing histidine kinase"/>
    <property type="match status" value="1"/>
</dbReference>
<dbReference type="InterPro" id="IPR003594">
    <property type="entry name" value="HATPase_dom"/>
</dbReference>
<dbReference type="GO" id="GO:0000155">
    <property type="term" value="F:phosphorelay sensor kinase activity"/>
    <property type="evidence" value="ECO:0007669"/>
    <property type="project" value="InterPro"/>
</dbReference>
<keyword evidence="5" id="KW-0597">Phosphoprotein</keyword>
<feature type="domain" description="Histidine kinase" evidence="16">
    <location>
        <begin position="248"/>
        <end position="464"/>
    </location>
</feature>
<dbReference type="Gene3D" id="1.10.287.130">
    <property type="match status" value="1"/>
</dbReference>
<dbReference type="Proteomes" id="UP000223445">
    <property type="component" value="Unassembled WGS sequence"/>
</dbReference>
<reference evidence="20 21" key="1">
    <citation type="submission" date="2017-09" db="EMBL/GenBank/DDBJ databases">
        <title>Large-scale bioinformatics analysis of Bacillus genomes uncovers conserved roles of natural products in bacterial physiology.</title>
        <authorList>
            <consortium name="Agbiome Team Llc"/>
            <person name="Bleich R.M."/>
            <person name="Grubbs K.J."/>
            <person name="Santa Maria K.C."/>
            <person name="Allen S.E."/>
            <person name="Farag S."/>
            <person name="Shank E.A."/>
            <person name="Bowers A."/>
        </authorList>
    </citation>
    <scope>NUCLEOTIDE SEQUENCE [LARGE SCALE GENOMIC DNA]</scope>
    <source>
        <strain evidence="19 21">AFS030179</strain>
        <strain evidence="18 20">AFS094940</strain>
    </source>
</reference>
<sequence>MKDKVLYILIKNYVIFALIIGCTVIILFLLLNYQLEKQLGTLQNLKASEIVREDFKAINSKTIESFGGWVEILDENLQIIYTKGGKNDDVSFYSSKEFTALFFDDSKLPYYSSVSSFLTKKGDTYYCLVKIPKQKLQYKYAFSDENEEYLYIFFKILVLIAVLFFILFFINVYMFSRRIAMKITKPLGQLVKGFEQIASGKYDKRLNYKANFELMQIQDSFNLMSERLDKIEKEKKKLEENKQRMLVDLSHDLRTPITTVQGYIEALQLGIITEESKKEKTLNIIYNKIRIIALLTEDIFELSKLERSDYPFEVTPTDMSEFIRELIVEYYDLFQNKQFIFQYQIPSKNVVIPVNKKLLYRAVSNLISNTLKYNKAGTTVFVSLIEDKNKVYIDIIDNGIGIPKDMVKSIFDAFVRVDSSRTNDGGSGLGLTIAKHIVEKHGGDICLDSKKGKTHFRISLPKPNEV</sequence>
<dbReference type="InterPro" id="IPR003661">
    <property type="entry name" value="HisK_dim/P_dom"/>
</dbReference>
<dbReference type="EMBL" id="NVMD01000019">
    <property type="protein sequence ID" value="PED13212.1"/>
    <property type="molecule type" value="Genomic_DNA"/>
</dbReference>
<evidence type="ECO:0000256" key="8">
    <source>
        <dbReference type="ARBA" id="ARBA00022741"/>
    </source>
</evidence>
<dbReference type="EC" id="2.7.13.3" evidence="3"/>
<dbReference type="SMART" id="SM00388">
    <property type="entry name" value="HisKA"/>
    <property type="match status" value="1"/>
</dbReference>
<dbReference type="PRINTS" id="PR00344">
    <property type="entry name" value="BCTRLSENSOR"/>
</dbReference>
<keyword evidence="10" id="KW-0067">ATP-binding</keyword>
<name>A0A9X6YFV0_BACTU</name>
<dbReference type="SUPFAM" id="SSF158472">
    <property type="entry name" value="HAMP domain-like"/>
    <property type="match status" value="1"/>
</dbReference>
<dbReference type="PANTHER" id="PTHR45528">
    <property type="entry name" value="SENSOR HISTIDINE KINASE CPXA"/>
    <property type="match status" value="1"/>
</dbReference>
<dbReference type="CDD" id="cd00075">
    <property type="entry name" value="HATPase"/>
    <property type="match status" value="1"/>
</dbReference>
<keyword evidence="6" id="KW-0808">Transferase</keyword>
<dbReference type="CDD" id="cd06225">
    <property type="entry name" value="HAMP"/>
    <property type="match status" value="1"/>
</dbReference>
<accession>A0A9X6YFV0</accession>
<evidence type="ECO:0000313" key="18">
    <source>
        <dbReference type="EMBL" id="PED13212.1"/>
    </source>
</evidence>
<comment type="caution">
    <text evidence="18">The sequence shown here is derived from an EMBL/GenBank/DDBJ whole genome shotgun (WGS) entry which is preliminary data.</text>
</comment>
<dbReference type="FunFam" id="3.30.565.10:FF:000013">
    <property type="entry name" value="Two-component sensor histidine kinase"/>
    <property type="match status" value="1"/>
</dbReference>
<keyword evidence="8" id="KW-0547">Nucleotide-binding</keyword>
<keyword evidence="4" id="KW-1003">Cell membrane</keyword>
<keyword evidence="11 15" id="KW-1133">Transmembrane helix</keyword>
<keyword evidence="9 18" id="KW-0418">Kinase</keyword>
<dbReference type="EMBL" id="NUPM01000026">
    <property type="protein sequence ID" value="PGZ00235.1"/>
    <property type="molecule type" value="Genomic_DNA"/>
</dbReference>
<evidence type="ECO:0000256" key="2">
    <source>
        <dbReference type="ARBA" id="ARBA00004651"/>
    </source>
</evidence>
<evidence type="ECO:0000256" key="7">
    <source>
        <dbReference type="ARBA" id="ARBA00022692"/>
    </source>
</evidence>
<dbReference type="SMART" id="SM00304">
    <property type="entry name" value="HAMP"/>
    <property type="match status" value="1"/>
</dbReference>
<feature type="coiled-coil region" evidence="14">
    <location>
        <begin position="214"/>
        <end position="248"/>
    </location>
</feature>
<dbReference type="CDD" id="cd00082">
    <property type="entry name" value="HisKA"/>
    <property type="match status" value="1"/>
</dbReference>
<dbReference type="PANTHER" id="PTHR45528:SF1">
    <property type="entry name" value="SENSOR HISTIDINE KINASE CPXA"/>
    <property type="match status" value="1"/>
</dbReference>
<dbReference type="AlphaFoldDB" id="A0A9X6YFV0"/>
<dbReference type="SUPFAM" id="SSF55874">
    <property type="entry name" value="ATPase domain of HSP90 chaperone/DNA topoisomerase II/histidine kinase"/>
    <property type="match status" value="1"/>
</dbReference>
<feature type="transmembrane region" description="Helical" evidence="15">
    <location>
        <begin position="12"/>
        <end position="35"/>
    </location>
</feature>
<keyword evidence="13 15" id="KW-0472">Membrane</keyword>
<protein>
    <recommendedName>
        <fullName evidence="3">histidine kinase</fullName>
        <ecNumber evidence="3">2.7.13.3</ecNumber>
    </recommendedName>
</protein>
<dbReference type="RefSeq" id="WP_097877554.1">
    <property type="nucleotide sequence ID" value="NZ_NTQF01000023.1"/>
</dbReference>
<keyword evidence="7 15" id="KW-0812">Transmembrane</keyword>
<dbReference type="GO" id="GO:0005886">
    <property type="term" value="C:plasma membrane"/>
    <property type="evidence" value="ECO:0007669"/>
    <property type="project" value="UniProtKB-SubCell"/>
</dbReference>
<gene>
    <name evidence="19" type="ORF">COE48_26440</name>
    <name evidence="18" type="ORF">CON01_17455</name>
</gene>
<evidence type="ECO:0000313" key="21">
    <source>
        <dbReference type="Proteomes" id="UP000223445"/>
    </source>
</evidence>
<evidence type="ECO:0000313" key="20">
    <source>
        <dbReference type="Proteomes" id="UP000220127"/>
    </source>
</evidence>
<evidence type="ECO:0000256" key="15">
    <source>
        <dbReference type="SAM" id="Phobius"/>
    </source>
</evidence>
<evidence type="ECO:0000256" key="1">
    <source>
        <dbReference type="ARBA" id="ARBA00000085"/>
    </source>
</evidence>